<dbReference type="EMBL" id="MQWD01000005">
    <property type="protein sequence ID" value="PAP74550.1"/>
    <property type="molecule type" value="Genomic_DNA"/>
</dbReference>
<keyword evidence="3" id="KW-0808">Transferase</keyword>
<dbReference type="GO" id="GO:0032259">
    <property type="term" value="P:methylation"/>
    <property type="evidence" value="ECO:0007669"/>
    <property type="project" value="UniProtKB-KW"/>
</dbReference>
<accession>A0A271ITV8</accession>
<sequence length="587" mass="64810">MMSEPLIEMTPERRRELGSFYTPLPVATALARWAVRRADDTVLDPSYGGCAFFNAAMVALDEAGATVPARQIYGVDVDPGAKGYLPPLLRAGAEPSQFVESDFMEVTPCDFPTARFSTVIGNPPFIRYHYIPRNAKAVAIKALNNQGLSVSGRASYWAYFLLYSAHFLEEGGRLAMILPGAFLHTDYAVGVREQLSRLFKTVYVLPIRERLFEHTDEEAVVVCGDGAHLPNEEVRVGDVEGTEALATVLSDLDRHTRPFAASGDVGGWMRALLSPEQERLYDDLANADGVVRLRDVAVPRIGVVTGNNGFFVMSPDERDRREIPAEWFKPVVRKLAQLPGLIATDDDIDSHLSGETRSLLLTIAKGDHVPSPLQTYLDEGEQNGVDGAHKCQIRDPWYSVPHTETPPAFMHCMSASWPRIVVNRSRATCTNNIIRLDWPEAGRHPSLFGPERTREEDPWLPLALGMLSSLSQLSAELVGRSYGGGILKVEPGETSKLLVPLLPDRIAADLAPRVDTMMRAGDGHLATEAVDRALSEHTPWLTDRALGEIREARNLVFLRRRQHRADAARISDLYSHSPPSEPSIAPE</sequence>
<dbReference type="Pfam" id="PF02384">
    <property type="entry name" value="N6_Mtase"/>
    <property type="match status" value="1"/>
</dbReference>
<evidence type="ECO:0000259" key="6">
    <source>
        <dbReference type="Pfam" id="PF22837"/>
    </source>
</evidence>
<comment type="similarity">
    <text evidence="1">Belongs to the N(4)/N(6)-methyltransferase family.</text>
</comment>
<evidence type="ECO:0000313" key="8">
    <source>
        <dbReference type="Proteomes" id="UP000216339"/>
    </source>
</evidence>
<organism evidence="7 8">
    <name type="scientific">Rubrivirga marina</name>
    <dbReference type="NCBI Taxonomy" id="1196024"/>
    <lineage>
        <taxon>Bacteria</taxon>
        <taxon>Pseudomonadati</taxon>
        <taxon>Rhodothermota</taxon>
        <taxon>Rhodothermia</taxon>
        <taxon>Rhodothermales</taxon>
        <taxon>Rubricoccaceae</taxon>
        <taxon>Rubrivirga</taxon>
    </lineage>
</organism>
<keyword evidence="8" id="KW-1185">Reference proteome</keyword>
<dbReference type="InterPro" id="IPR029063">
    <property type="entry name" value="SAM-dependent_MTases_sf"/>
</dbReference>
<evidence type="ECO:0000256" key="2">
    <source>
        <dbReference type="ARBA" id="ARBA00022603"/>
    </source>
</evidence>
<evidence type="ECO:0000313" key="7">
    <source>
        <dbReference type="EMBL" id="PAP74550.1"/>
    </source>
</evidence>
<feature type="domain" description="Type II methyltransferase M.Eco57I C-terminal" evidence="6">
    <location>
        <begin position="268"/>
        <end position="533"/>
    </location>
</feature>
<dbReference type="GO" id="GO:0008170">
    <property type="term" value="F:N-methyltransferase activity"/>
    <property type="evidence" value="ECO:0007669"/>
    <property type="project" value="InterPro"/>
</dbReference>
<protein>
    <submittedName>
        <fullName evidence="7">Uncharacterized protein</fullName>
    </submittedName>
</protein>
<proteinExistence type="inferred from homology"/>
<gene>
    <name evidence="7" type="ORF">BSZ37_20430</name>
</gene>
<dbReference type="AlphaFoldDB" id="A0A271ITV8"/>
<reference evidence="7 8" key="1">
    <citation type="submission" date="2016-11" db="EMBL/GenBank/DDBJ databases">
        <title>Study of marine rhodopsin-containing bacteria.</title>
        <authorList>
            <person name="Yoshizawa S."/>
            <person name="Kumagai Y."/>
            <person name="Kogure K."/>
        </authorList>
    </citation>
    <scope>NUCLEOTIDE SEQUENCE [LARGE SCALE GENOMIC DNA]</scope>
    <source>
        <strain evidence="7 8">SAORIC-28</strain>
    </source>
</reference>
<dbReference type="PANTHER" id="PTHR33841">
    <property type="entry name" value="DNA METHYLTRANSFERASE YEEA-RELATED"/>
    <property type="match status" value="1"/>
</dbReference>
<dbReference type="GO" id="GO:0003677">
    <property type="term" value="F:DNA binding"/>
    <property type="evidence" value="ECO:0007669"/>
    <property type="project" value="InterPro"/>
</dbReference>
<dbReference type="PANTHER" id="PTHR33841:SF5">
    <property type="entry name" value="DNA METHYLASE (MODIFICATION METHYLASE) (METHYLTRANSFERASE)-RELATED"/>
    <property type="match status" value="1"/>
</dbReference>
<comment type="caution">
    <text evidence="7">The sequence shown here is derived from an EMBL/GenBank/DDBJ whole genome shotgun (WGS) entry which is preliminary data.</text>
</comment>
<dbReference type="InterPro" id="IPR003356">
    <property type="entry name" value="DNA_methylase_A-5"/>
</dbReference>
<evidence type="ECO:0000256" key="4">
    <source>
        <dbReference type="ARBA" id="ARBA00022691"/>
    </source>
</evidence>
<keyword evidence="4" id="KW-0949">S-adenosyl-L-methionine</keyword>
<dbReference type="Pfam" id="PF22837">
    <property type="entry name" value="M_Eco57I_C"/>
    <property type="match status" value="1"/>
</dbReference>
<name>A0A271ITV8_9BACT</name>
<dbReference type="Proteomes" id="UP000216339">
    <property type="component" value="Unassembled WGS sequence"/>
</dbReference>
<dbReference type="SUPFAM" id="SSF53335">
    <property type="entry name" value="S-adenosyl-L-methionine-dependent methyltransferases"/>
    <property type="match status" value="1"/>
</dbReference>
<keyword evidence="2" id="KW-0489">Methyltransferase</keyword>
<feature type="domain" description="DNA methylase adenine-specific" evidence="5">
    <location>
        <begin position="9"/>
        <end position="197"/>
    </location>
</feature>
<dbReference type="PRINTS" id="PR00507">
    <property type="entry name" value="N12N6MTFRASE"/>
</dbReference>
<evidence type="ECO:0000256" key="1">
    <source>
        <dbReference type="ARBA" id="ARBA00006594"/>
    </source>
</evidence>
<dbReference type="InterPro" id="IPR050953">
    <property type="entry name" value="N4_N6_ade-DNA_methylase"/>
</dbReference>
<evidence type="ECO:0000259" key="5">
    <source>
        <dbReference type="Pfam" id="PF02384"/>
    </source>
</evidence>
<dbReference type="Gene3D" id="3.40.50.150">
    <property type="entry name" value="Vaccinia Virus protein VP39"/>
    <property type="match status" value="1"/>
</dbReference>
<evidence type="ECO:0000256" key="3">
    <source>
        <dbReference type="ARBA" id="ARBA00022679"/>
    </source>
</evidence>
<dbReference type="InterPro" id="IPR054520">
    <property type="entry name" value="M_Eco57I_C"/>
</dbReference>